<evidence type="ECO:0000313" key="3">
    <source>
        <dbReference type="EMBL" id="CAD5226627.1"/>
    </source>
</evidence>
<feature type="compositionally biased region" description="Polar residues" evidence="2">
    <location>
        <begin position="399"/>
        <end position="409"/>
    </location>
</feature>
<reference evidence="4" key="2">
    <citation type="submission" date="2020-08" db="EMBL/GenBank/DDBJ databases">
        <authorList>
            <person name="Kikuchi T."/>
        </authorList>
    </citation>
    <scope>NUCLEOTIDE SEQUENCE</scope>
    <source>
        <strain evidence="3">Ka4C1</strain>
    </source>
</reference>
<feature type="compositionally biased region" description="Basic and acidic residues" evidence="2">
    <location>
        <begin position="171"/>
        <end position="210"/>
    </location>
</feature>
<comment type="similarity">
    <text evidence="1">Belongs to the CDV3 family.</text>
</comment>
<dbReference type="eggNOG" id="ENOG502TBRF">
    <property type="taxonomic scope" value="Eukaryota"/>
</dbReference>
<dbReference type="OrthoDB" id="5848645at2759"/>
<dbReference type="Proteomes" id="UP000582659">
    <property type="component" value="Unassembled WGS sequence"/>
</dbReference>
<dbReference type="Proteomes" id="UP000095284">
    <property type="component" value="Unplaced"/>
</dbReference>
<evidence type="ECO:0000313" key="6">
    <source>
        <dbReference type="Proteomes" id="UP000659654"/>
    </source>
</evidence>
<dbReference type="PANTHER" id="PTHR16284">
    <property type="entry name" value="PROTEIN CDV3 HOMOLOG"/>
    <property type="match status" value="1"/>
</dbReference>
<feature type="region of interest" description="Disordered" evidence="2">
    <location>
        <begin position="36"/>
        <end position="56"/>
    </location>
</feature>
<feature type="compositionally biased region" description="Basic and acidic residues" evidence="2">
    <location>
        <begin position="250"/>
        <end position="264"/>
    </location>
</feature>
<dbReference type="Proteomes" id="UP000659654">
    <property type="component" value="Unassembled WGS sequence"/>
</dbReference>
<dbReference type="EMBL" id="CAJFDI010000004">
    <property type="protein sequence ID" value="CAD5226627.1"/>
    <property type="molecule type" value="Genomic_DNA"/>
</dbReference>
<accession>A0A1I7S2Y4</accession>
<evidence type="ECO:0000313" key="4">
    <source>
        <dbReference type="EMBL" id="CAG9116028.1"/>
    </source>
</evidence>
<dbReference type="EMBL" id="CAJFCV020000004">
    <property type="protein sequence ID" value="CAG9116028.1"/>
    <property type="molecule type" value="Genomic_DNA"/>
</dbReference>
<proteinExistence type="inferred from homology"/>
<keyword evidence="6" id="KW-1185">Reference proteome</keyword>
<evidence type="ECO:0000256" key="2">
    <source>
        <dbReference type="SAM" id="MobiDB-lite"/>
    </source>
</evidence>
<evidence type="ECO:0000313" key="5">
    <source>
        <dbReference type="Proteomes" id="UP000095284"/>
    </source>
</evidence>
<evidence type="ECO:0000313" key="7">
    <source>
        <dbReference type="WBParaSite" id="BXY_0736400.1"/>
    </source>
</evidence>
<feature type="compositionally biased region" description="Basic and acidic residues" evidence="2">
    <location>
        <begin position="334"/>
        <end position="393"/>
    </location>
</feature>
<dbReference type="SMR" id="A0A1I7S2Y4"/>
<name>A0A1I7S2Y4_BURXY</name>
<dbReference type="GO" id="GO:0005737">
    <property type="term" value="C:cytoplasm"/>
    <property type="evidence" value="ECO:0007669"/>
    <property type="project" value="TreeGrafter"/>
</dbReference>
<dbReference type="PANTHER" id="PTHR16284:SF13">
    <property type="entry name" value="PROTEIN CDV3 HOMOLOG"/>
    <property type="match status" value="1"/>
</dbReference>
<feature type="compositionally biased region" description="Polar residues" evidence="2">
    <location>
        <begin position="318"/>
        <end position="332"/>
    </location>
</feature>
<reference evidence="7" key="1">
    <citation type="submission" date="2016-11" db="UniProtKB">
        <authorList>
            <consortium name="WormBaseParasite"/>
        </authorList>
    </citation>
    <scope>IDENTIFICATION</scope>
</reference>
<feature type="region of interest" description="Disordered" evidence="2">
    <location>
        <begin position="135"/>
        <end position="409"/>
    </location>
</feature>
<protein>
    <submittedName>
        <fullName evidence="3">(pine wood nematode) hypothetical protein</fullName>
    </submittedName>
</protein>
<dbReference type="AlphaFoldDB" id="A0A1I7S2Y4"/>
<evidence type="ECO:0000256" key="1">
    <source>
        <dbReference type="ARBA" id="ARBA00006062"/>
    </source>
</evidence>
<dbReference type="WBParaSite" id="BXY_0736400.1">
    <property type="protein sequence ID" value="BXY_0736400.1"/>
    <property type="gene ID" value="BXY_0736400"/>
</dbReference>
<organism evidence="5 7">
    <name type="scientific">Bursaphelenchus xylophilus</name>
    <name type="common">Pinewood nematode worm</name>
    <name type="synonym">Aphelenchoides xylophilus</name>
    <dbReference type="NCBI Taxonomy" id="6326"/>
    <lineage>
        <taxon>Eukaryota</taxon>
        <taxon>Metazoa</taxon>
        <taxon>Ecdysozoa</taxon>
        <taxon>Nematoda</taxon>
        <taxon>Chromadorea</taxon>
        <taxon>Rhabditida</taxon>
        <taxon>Tylenchina</taxon>
        <taxon>Tylenchomorpha</taxon>
        <taxon>Aphelenchoidea</taxon>
        <taxon>Aphelenchoididae</taxon>
        <taxon>Bursaphelenchus</taxon>
    </lineage>
</organism>
<sequence length="409" mass="46294">MGDDLAAFFAKKKSKGTKKKAIRMDDVVQQLESNMRFDREGGEDDAPLTQDLPGNHFNDEDSEWIGYGTKSLHLAGETVGTFNSIDVIDEEVVSDRSERENCVVEKTKTWNIPSKDKEEAPKETVIAAVTTTKSKFEAYKPPTQRSGGSHAPTRRQNVDLRSEEMFPSLGDADKIEKQQTEYQKKQRQEEKVVTPAEPKPEPVREVKKPEPTPTATLPTPAARPTPRVAPPSGNIGTGFMNAKGEWIVLEEPKAEPEAPRREQTSWRSSKIEAAPTSWSDIKEEKTTPRPIQKSNPFGAAKPVTVKLPSVADEDKSWRSGNQSKPQQATYQPPRQDRNDGPPPNERKPWGRESRDVKDVRSERQEKWRRDDPPARREEPVKKEEPVKNWRDPESETADGWSSVSTRRRR</sequence>
<dbReference type="InterPro" id="IPR026806">
    <property type="entry name" value="CDV3"/>
</dbReference>
<gene>
    <name evidence="3" type="ORF">BXYJ_LOCUS9172</name>
</gene>